<feature type="compositionally biased region" description="Basic residues" evidence="1">
    <location>
        <begin position="92"/>
        <end position="103"/>
    </location>
</feature>
<dbReference type="AlphaFoldDB" id="A0A8S1C1T4"/>
<gene>
    <name evidence="2" type="ORF">CLODIP_2_CD12420</name>
</gene>
<comment type="caution">
    <text evidence="2">The sequence shown here is derived from an EMBL/GenBank/DDBJ whole genome shotgun (WGS) entry which is preliminary data.</text>
</comment>
<sequence>MALFCFCLATNERPAGFVGSSGLLNGLLGTRRNGQSVQSGLNKANGILGGIADLFGRRLVQTGINRIFGRSRNARLVDETVNPNAKTAPQQKNKKKRQRKPGQKPKDVEYVSPVEKNVYDSGTGQQWANDPGRQKGILTPNKKFNPKPDYADYEY</sequence>
<organism evidence="2 3">
    <name type="scientific">Cloeon dipterum</name>
    <dbReference type="NCBI Taxonomy" id="197152"/>
    <lineage>
        <taxon>Eukaryota</taxon>
        <taxon>Metazoa</taxon>
        <taxon>Ecdysozoa</taxon>
        <taxon>Arthropoda</taxon>
        <taxon>Hexapoda</taxon>
        <taxon>Insecta</taxon>
        <taxon>Pterygota</taxon>
        <taxon>Palaeoptera</taxon>
        <taxon>Ephemeroptera</taxon>
        <taxon>Pisciforma</taxon>
        <taxon>Baetidae</taxon>
        <taxon>Cloeon</taxon>
    </lineage>
</organism>
<evidence type="ECO:0000313" key="3">
    <source>
        <dbReference type="Proteomes" id="UP000494165"/>
    </source>
</evidence>
<proteinExistence type="predicted"/>
<keyword evidence="3" id="KW-1185">Reference proteome</keyword>
<dbReference type="EMBL" id="CADEPI010000018">
    <property type="protein sequence ID" value="CAB3364838.1"/>
    <property type="molecule type" value="Genomic_DNA"/>
</dbReference>
<name>A0A8S1C1T4_9INSE</name>
<reference evidence="2 3" key="1">
    <citation type="submission" date="2020-04" db="EMBL/GenBank/DDBJ databases">
        <authorList>
            <person name="Alioto T."/>
            <person name="Alioto T."/>
            <person name="Gomez Garrido J."/>
        </authorList>
    </citation>
    <scope>NUCLEOTIDE SEQUENCE [LARGE SCALE GENOMIC DNA]</scope>
</reference>
<dbReference type="Proteomes" id="UP000494165">
    <property type="component" value="Unassembled WGS sequence"/>
</dbReference>
<evidence type="ECO:0000256" key="1">
    <source>
        <dbReference type="SAM" id="MobiDB-lite"/>
    </source>
</evidence>
<protein>
    <submittedName>
        <fullName evidence="2">Uncharacterized protein</fullName>
    </submittedName>
</protein>
<feature type="region of interest" description="Disordered" evidence="1">
    <location>
        <begin position="73"/>
        <end position="155"/>
    </location>
</feature>
<evidence type="ECO:0000313" key="2">
    <source>
        <dbReference type="EMBL" id="CAB3364838.1"/>
    </source>
</evidence>
<accession>A0A8S1C1T4</accession>